<keyword evidence="1" id="KW-0732">Signal</keyword>
<name>L7MK25_RHIPC</name>
<protein>
    <submittedName>
        <fullName evidence="2">Putative group i salivary lipocalin</fullName>
    </submittedName>
</protein>
<sequence length="175" mass="20024">MAAVLKVLVVALAIIAAEKRFAAADGETVYNIKEFLEKNPVLLTMRTTYSIFSKCQWYQQESVSASGVKVSTWIYIHNTNRTARGGYPKNWSFKGPDTMLLGEENADREEKKLIYETPDHDCGVIEYDEYFEGSGSKYYELVVTKDKIMNVPEDCKKIYLQKIHPKQDTSNTEED</sequence>
<reference evidence="2" key="1">
    <citation type="submission" date="2012-11" db="EMBL/GenBank/DDBJ databases">
        <authorList>
            <person name="Lucero-Rivera Y.E."/>
            <person name="Tovar-Ramirez D."/>
        </authorList>
    </citation>
    <scope>NUCLEOTIDE SEQUENCE</scope>
    <source>
        <tissue evidence="2">Salivary gland</tissue>
    </source>
</reference>
<dbReference type="AlphaFoldDB" id="L7MK25"/>
<reference evidence="2" key="2">
    <citation type="journal article" date="2015" name="J. Proteomics">
        <title>Sexual differences in the sialomes of the zebra tick, Rhipicephalus pulchellus.</title>
        <authorList>
            <person name="Tan A.W."/>
            <person name="Francischetti I.M."/>
            <person name="Slovak M."/>
            <person name="Kini R.M."/>
            <person name="Ribeiro J.M."/>
        </authorList>
    </citation>
    <scope>NUCLEOTIDE SEQUENCE</scope>
    <source>
        <tissue evidence="2">Salivary gland</tissue>
    </source>
</reference>
<evidence type="ECO:0000313" key="2">
    <source>
        <dbReference type="EMBL" id="JAA64340.1"/>
    </source>
</evidence>
<feature type="chain" id="PRO_5003982125" evidence="1">
    <location>
        <begin position="25"/>
        <end position="175"/>
    </location>
</feature>
<proteinExistence type="evidence at transcript level"/>
<feature type="signal peptide" evidence="1">
    <location>
        <begin position="1"/>
        <end position="24"/>
    </location>
</feature>
<organism evidence="2">
    <name type="scientific">Rhipicephalus pulchellus</name>
    <name type="common">Yellow backed tick</name>
    <name type="synonym">Dermacentor pulchellus</name>
    <dbReference type="NCBI Taxonomy" id="72859"/>
    <lineage>
        <taxon>Eukaryota</taxon>
        <taxon>Metazoa</taxon>
        <taxon>Ecdysozoa</taxon>
        <taxon>Arthropoda</taxon>
        <taxon>Chelicerata</taxon>
        <taxon>Arachnida</taxon>
        <taxon>Acari</taxon>
        <taxon>Parasitiformes</taxon>
        <taxon>Ixodida</taxon>
        <taxon>Ixodoidea</taxon>
        <taxon>Ixodidae</taxon>
        <taxon>Rhipicephalinae</taxon>
        <taxon>Rhipicephalus</taxon>
        <taxon>Rhipicephalus</taxon>
    </lineage>
</organism>
<feature type="non-terminal residue" evidence="2">
    <location>
        <position position="175"/>
    </location>
</feature>
<dbReference type="EMBL" id="GACK01000694">
    <property type="protein sequence ID" value="JAA64340.1"/>
    <property type="molecule type" value="mRNA"/>
</dbReference>
<accession>L7MK25</accession>
<evidence type="ECO:0000256" key="1">
    <source>
        <dbReference type="SAM" id="SignalP"/>
    </source>
</evidence>